<comment type="caution">
    <text evidence="2">The sequence shown here is derived from an EMBL/GenBank/DDBJ whole genome shotgun (WGS) entry which is preliminary data.</text>
</comment>
<feature type="compositionally biased region" description="Polar residues" evidence="1">
    <location>
        <begin position="122"/>
        <end position="158"/>
    </location>
</feature>
<reference evidence="2 3" key="1">
    <citation type="journal article" date="2018" name="Mol. Plant">
        <title>The genome of Artemisia annua provides insight into the evolution of Asteraceae family and artemisinin biosynthesis.</title>
        <authorList>
            <person name="Shen Q."/>
            <person name="Zhang L."/>
            <person name="Liao Z."/>
            <person name="Wang S."/>
            <person name="Yan T."/>
            <person name="Shi P."/>
            <person name="Liu M."/>
            <person name="Fu X."/>
            <person name="Pan Q."/>
            <person name="Wang Y."/>
            <person name="Lv Z."/>
            <person name="Lu X."/>
            <person name="Zhang F."/>
            <person name="Jiang W."/>
            <person name="Ma Y."/>
            <person name="Chen M."/>
            <person name="Hao X."/>
            <person name="Li L."/>
            <person name="Tang Y."/>
            <person name="Lv G."/>
            <person name="Zhou Y."/>
            <person name="Sun X."/>
            <person name="Brodelius P.E."/>
            <person name="Rose J.K.C."/>
            <person name="Tang K."/>
        </authorList>
    </citation>
    <scope>NUCLEOTIDE SEQUENCE [LARGE SCALE GENOMIC DNA]</scope>
    <source>
        <strain evidence="3">cv. Huhao1</strain>
        <tissue evidence="2">Leaf</tissue>
    </source>
</reference>
<evidence type="ECO:0000313" key="2">
    <source>
        <dbReference type="EMBL" id="PWA85430.1"/>
    </source>
</evidence>
<evidence type="ECO:0000313" key="3">
    <source>
        <dbReference type="Proteomes" id="UP000245207"/>
    </source>
</evidence>
<feature type="region of interest" description="Disordered" evidence="1">
    <location>
        <begin position="120"/>
        <end position="160"/>
    </location>
</feature>
<dbReference type="SUPFAM" id="SSF52029">
    <property type="entry name" value="GroEL apical domain-like"/>
    <property type="match status" value="1"/>
</dbReference>
<name>A0A2U1PI52_ARTAN</name>
<proteinExistence type="predicted"/>
<dbReference type="STRING" id="35608.A0A2U1PI52"/>
<dbReference type="InterPro" id="IPR027409">
    <property type="entry name" value="GroEL-like_apical_dom_sf"/>
</dbReference>
<dbReference type="EMBL" id="PKPP01001119">
    <property type="protein sequence ID" value="PWA85430.1"/>
    <property type="molecule type" value="Genomic_DNA"/>
</dbReference>
<organism evidence="2 3">
    <name type="scientific">Artemisia annua</name>
    <name type="common">Sweet wormwood</name>
    <dbReference type="NCBI Taxonomy" id="35608"/>
    <lineage>
        <taxon>Eukaryota</taxon>
        <taxon>Viridiplantae</taxon>
        <taxon>Streptophyta</taxon>
        <taxon>Embryophyta</taxon>
        <taxon>Tracheophyta</taxon>
        <taxon>Spermatophyta</taxon>
        <taxon>Magnoliopsida</taxon>
        <taxon>eudicotyledons</taxon>
        <taxon>Gunneridae</taxon>
        <taxon>Pentapetalae</taxon>
        <taxon>asterids</taxon>
        <taxon>campanulids</taxon>
        <taxon>Asterales</taxon>
        <taxon>Asteraceae</taxon>
        <taxon>Asteroideae</taxon>
        <taxon>Anthemideae</taxon>
        <taxon>Artemisiinae</taxon>
        <taxon>Artemisia</taxon>
    </lineage>
</organism>
<protein>
    <submittedName>
        <fullName evidence="2">Uncharacterized protein</fullName>
    </submittedName>
</protein>
<dbReference type="AlphaFoldDB" id="A0A2U1PI52"/>
<dbReference type="Gene3D" id="3.50.7.10">
    <property type="entry name" value="GroEL"/>
    <property type="match status" value="1"/>
</dbReference>
<accession>A0A2U1PI52</accession>
<sequence>MKVNVQEKLEFSITGNLIQNLRSSIELSTSDYDKEKLQERLTKLSGGVVVLKEKHTHCKRTILIVFHLTPYHVVSSGSLCSNRVPIRMPNHEQCSHLANMGARHRSSQNYINEVLDPRADTAHTNGHSQTSGAQTRSTPTGVQPNMSAANSDSNTGSTPAVVAHATGLSHMSAATTQPTPSTTTMPLCTAPERQGAQRSGSSASRTGMSYAAHTLCRGFAPSEVANDRAEQYQCKVTTYVVIACIVAAVGGSIFCCDIGISDDQYGPDNSKTFLGHY</sequence>
<dbReference type="Proteomes" id="UP000245207">
    <property type="component" value="Unassembled WGS sequence"/>
</dbReference>
<gene>
    <name evidence="2" type="ORF">CTI12_AA093420</name>
</gene>
<evidence type="ECO:0000256" key="1">
    <source>
        <dbReference type="SAM" id="MobiDB-lite"/>
    </source>
</evidence>
<keyword evidence="3" id="KW-1185">Reference proteome</keyword>